<feature type="transmembrane region" description="Helical" evidence="5">
    <location>
        <begin position="69"/>
        <end position="87"/>
    </location>
</feature>
<dbReference type="PANTHER" id="PTHR37422:SF13">
    <property type="entry name" value="LIPOPOLYSACCHARIDE BIOSYNTHESIS PROTEIN PA4999-RELATED"/>
    <property type="match status" value="1"/>
</dbReference>
<feature type="transmembrane region" description="Helical" evidence="5">
    <location>
        <begin position="218"/>
        <end position="235"/>
    </location>
</feature>
<proteinExistence type="predicted"/>
<dbReference type="STRING" id="933944.AN215_21135"/>
<name>A0A1E7JIB4_9ACTN</name>
<dbReference type="GO" id="GO:0016020">
    <property type="term" value="C:membrane"/>
    <property type="evidence" value="ECO:0007669"/>
    <property type="project" value="UniProtKB-SubCell"/>
</dbReference>
<dbReference type="Pfam" id="PF04932">
    <property type="entry name" value="Wzy_C"/>
    <property type="match status" value="1"/>
</dbReference>
<reference evidence="7 8" key="1">
    <citation type="journal article" date="2016" name="Front. Microbiol.">
        <title>Comparative Genomics Analysis of Streptomyces Species Reveals Their Adaptation to the Marine Environment and Their Diversity at the Genomic Level.</title>
        <authorList>
            <person name="Tian X."/>
            <person name="Zhang Z."/>
            <person name="Yang T."/>
            <person name="Chen M."/>
            <person name="Li J."/>
            <person name="Chen F."/>
            <person name="Yang J."/>
            <person name="Li W."/>
            <person name="Zhang B."/>
            <person name="Zhang Z."/>
            <person name="Wu J."/>
            <person name="Zhang C."/>
            <person name="Long L."/>
            <person name="Xiao J."/>
        </authorList>
    </citation>
    <scope>NUCLEOTIDE SEQUENCE [LARGE SCALE GENOMIC DNA]</scope>
    <source>
        <strain evidence="7 8">SCSIO 10390</strain>
    </source>
</reference>
<dbReference type="InterPro" id="IPR051533">
    <property type="entry name" value="WaaL-like"/>
</dbReference>
<organism evidence="7 8">
    <name type="scientific">Streptomyces abyssalis</name>
    <dbReference type="NCBI Taxonomy" id="933944"/>
    <lineage>
        <taxon>Bacteria</taxon>
        <taxon>Bacillati</taxon>
        <taxon>Actinomycetota</taxon>
        <taxon>Actinomycetes</taxon>
        <taxon>Kitasatosporales</taxon>
        <taxon>Streptomycetaceae</taxon>
        <taxon>Streptomyces</taxon>
    </lineage>
</organism>
<feature type="transmembrane region" description="Helical" evidence="5">
    <location>
        <begin position="393"/>
        <end position="414"/>
    </location>
</feature>
<keyword evidence="8" id="KW-1185">Reference proteome</keyword>
<keyword evidence="2 5" id="KW-0812">Transmembrane</keyword>
<feature type="transmembrane region" description="Helical" evidence="5">
    <location>
        <begin position="353"/>
        <end position="372"/>
    </location>
</feature>
<feature type="domain" description="O-antigen ligase-related" evidence="6">
    <location>
        <begin position="210"/>
        <end position="361"/>
    </location>
</feature>
<feature type="transmembrane region" description="Helical" evidence="5">
    <location>
        <begin position="122"/>
        <end position="141"/>
    </location>
</feature>
<feature type="transmembrane region" description="Helical" evidence="5">
    <location>
        <begin position="420"/>
        <end position="442"/>
    </location>
</feature>
<feature type="transmembrane region" description="Helical" evidence="5">
    <location>
        <begin position="161"/>
        <end position="183"/>
    </location>
</feature>
<feature type="transmembrane region" description="Helical" evidence="5">
    <location>
        <begin position="99"/>
        <end position="115"/>
    </location>
</feature>
<evidence type="ECO:0000256" key="4">
    <source>
        <dbReference type="ARBA" id="ARBA00023136"/>
    </source>
</evidence>
<dbReference type="Proteomes" id="UP000176087">
    <property type="component" value="Unassembled WGS sequence"/>
</dbReference>
<dbReference type="EMBL" id="LJGT01000041">
    <property type="protein sequence ID" value="OEU86201.1"/>
    <property type="molecule type" value="Genomic_DNA"/>
</dbReference>
<evidence type="ECO:0000313" key="7">
    <source>
        <dbReference type="EMBL" id="OEU86201.1"/>
    </source>
</evidence>
<dbReference type="AlphaFoldDB" id="A0A1E7JIB4"/>
<gene>
    <name evidence="7" type="ORF">AN215_21135</name>
</gene>
<dbReference type="PATRIC" id="fig|933944.5.peg.3399"/>
<keyword evidence="3 5" id="KW-1133">Transmembrane helix</keyword>
<feature type="transmembrane region" description="Helical" evidence="5">
    <location>
        <begin position="195"/>
        <end position="212"/>
    </location>
</feature>
<evidence type="ECO:0000256" key="3">
    <source>
        <dbReference type="ARBA" id="ARBA00022989"/>
    </source>
</evidence>
<feature type="transmembrane region" description="Helical" evidence="5">
    <location>
        <begin position="39"/>
        <end position="57"/>
    </location>
</feature>
<evidence type="ECO:0000256" key="5">
    <source>
        <dbReference type="SAM" id="Phobius"/>
    </source>
</evidence>
<comment type="caution">
    <text evidence="7">The sequence shown here is derived from an EMBL/GenBank/DDBJ whole genome shotgun (WGS) entry which is preliminary data.</text>
</comment>
<feature type="transmembrane region" description="Helical" evidence="5">
    <location>
        <begin position="242"/>
        <end position="263"/>
    </location>
</feature>
<accession>A0A1E7JIB4</accession>
<comment type="subcellular location">
    <subcellularLocation>
        <location evidence="1">Membrane</location>
        <topology evidence="1">Multi-pass membrane protein</topology>
    </subcellularLocation>
</comment>
<evidence type="ECO:0000259" key="6">
    <source>
        <dbReference type="Pfam" id="PF04932"/>
    </source>
</evidence>
<dbReference type="PANTHER" id="PTHR37422">
    <property type="entry name" value="TEICHURONIC ACID BIOSYNTHESIS PROTEIN TUAE"/>
    <property type="match status" value="1"/>
</dbReference>
<evidence type="ECO:0000256" key="2">
    <source>
        <dbReference type="ARBA" id="ARBA00022692"/>
    </source>
</evidence>
<evidence type="ECO:0000313" key="8">
    <source>
        <dbReference type="Proteomes" id="UP000176087"/>
    </source>
</evidence>
<evidence type="ECO:0000256" key="1">
    <source>
        <dbReference type="ARBA" id="ARBA00004141"/>
    </source>
</evidence>
<keyword evidence="4 5" id="KW-0472">Membrane</keyword>
<dbReference type="InterPro" id="IPR007016">
    <property type="entry name" value="O-antigen_ligase-rel_domated"/>
</dbReference>
<sequence length="465" mass="47253">MTSPAFWRHWAPMVPALATVLVLCAPVQTGDVTVSGKITPADAASLVLVVWCLVRLLRGRGGRLKPAAAAVLGAPAVAFAVATAASADPWASLPGFVRYLQIFVLVPGALLLLLRGTRDFRALCWSVILLALVQGTVGVVQNLTGTGASYMGQDVRAVGTFGPLDVMGMSTVVSLGLVAAFALSMAGPGDISRRQRIAAICCAAALLPPLVVSYSRGAWIATAAAGTAVLVLAGVRRAVLVLLALAAASMVLVGGLGIGSAMVEERLTSIADISSAPDRSVTDRYSLWSAATAMWQDAPMTGVGPKNFPAYRDGHASLGLSSGSDTAGAGTQFSKEPLLSPHNMYLLVLSEQGLIGAVALLGCGGALLVLGLRRLHSARTAHLSGGATDAPGAADCGLAAAGLLIWLAVDFLYADIGGPSTVLTGVVLGVVTWWALAPAPLWGSLPAERGGQADGGSQAEEAPAR</sequence>
<protein>
    <recommendedName>
        <fullName evidence="6">O-antigen ligase-related domain-containing protein</fullName>
    </recommendedName>
</protein>